<feature type="transmembrane region" description="Helical" evidence="1">
    <location>
        <begin position="38"/>
        <end position="65"/>
    </location>
</feature>
<dbReference type="AlphaFoldDB" id="A0AAD7GI44"/>
<dbReference type="Proteomes" id="UP001221757">
    <property type="component" value="Unassembled WGS sequence"/>
</dbReference>
<keyword evidence="3" id="KW-1185">Reference proteome</keyword>
<protein>
    <submittedName>
        <fullName evidence="2">Uncharacterized protein</fullName>
    </submittedName>
</protein>
<gene>
    <name evidence="2" type="ORF">B0H17DRAFT_1201913</name>
</gene>
<evidence type="ECO:0000313" key="2">
    <source>
        <dbReference type="EMBL" id="KAJ7690124.1"/>
    </source>
</evidence>
<keyword evidence="1" id="KW-1133">Transmembrane helix</keyword>
<evidence type="ECO:0000313" key="3">
    <source>
        <dbReference type="Proteomes" id="UP001221757"/>
    </source>
</evidence>
<feature type="transmembrane region" description="Helical" evidence="1">
    <location>
        <begin position="72"/>
        <end position="94"/>
    </location>
</feature>
<sequence length="108" mass="11609">MFLCLRIVAAASWAACTYRMLASLIIAARLMSLHSASGFPACLLVVSAYSLVILITAVVLSLYVARDTATSLCILLFLFLELELVGLDLTNWSVGALTALNILLTRCV</sequence>
<evidence type="ECO:0000256" key="1">
    <source>
        <dbReference type="SAM" id="Phobius"/>
    </source>
</evidence>
<dbReference type="EMBL" id="JARKIE010000067">
    <property type="protein sequence ID" value="KAJ7690124.1"/>
    <property type="molecule type" value="Genomic_DNA"/>
</dbReference>
<organism evidence="2 3">
    <name type="scientific">Mycena rosella</name>
    <name type="common">Pink bonnet</name>
    <name type="synonym">Agaricus rosellus</name>
    <dbReference type="NCBI Taxonomy" id="1033263"/>
    <lineage>
        <taxon>Eukaryota</taxon>
        <taxon>Fungi</taxon>
        <taxon>Dikarya</taxon>
        <taxon>Basidiomycota</taxon>
        <taxon>Agaricomycotina</taxon>
        <taxon>Agaricomycetes</taxon>
        <taxon>Agaricomycetidae</taxon>
        <taxon>Agaricales</taxon>
        <taxon>Marasmiineae</taxon>
        <taxon>Mycenaceae</taxon>
        <taxon>Mycena</taxon>
    </lineage>
</organism>
<reference evidence="2" key="1">
    <citation type="submission" date="2023-03" db="EMBL/GenBank/DDBJ databases">
        <title>Massive genome expansion in bonnet fungi (Mycena s.s.) driven by repeated elements and novel gene families across ecological guilds.</title>
        <authorList>
            <consortium name="Lawrence Berkeley National Laboratory"/>
            <person name="Harder C.B."/>
            <person name="Miyauchi S."/>
            <person name="Viragh M."/>
            <person name="Kuo A."/>
            <person name="Thoen E."/>
            <person name="Andreopoulos B."/>
            <person name="Lu D."/>
            <person name="Skrede I."/>
            <person name="Drula E."/>
            <person name="Henrissat B."/>
            <person name="Morin E."/>
            <person name="Kohler A."/>
            <person name="Barry K."/>
            <person name="LaButti K."/>
            <person name="Morin E."/>
            <person name="Salamov A."/>
            <person name="Lipzen A."/>
            <person name="Mereny Z."/>
            <person name="Hegedus B."/>
            <person name="Baldrian P."/>
            <person name="Stursova M."/>
            <person name="Weitz H."/>
            <person name="Taylor A."/>
            <person name="Grigoriev I.V."/>
            <person name="Nagy L.G."/>
            <person name="Martin F."/>
            <person name="Kauserud H."/>
        </authorList>
    </citation>
    <scope>NUCLEOTIDE SEQUENCE</scope>
    <source>
        <strain evidence="2">CBHHK067</strain>
    </source>
</reference>
<proteinExistence type="predicted"/>
<name>A0AAD7GI44_MYCRO</name>
<comment type="caution">
    <text evidence="2">The sequence shown here is derived from an EMBL/GenBank/DDBJ whole genome shotgun (WGS) entry which is preliminary data.</text>
</comment>
<keyword evidence="1" id="KW-0472">Membrane</keyword>
<accession>A0AAD7GI44</accession>
<keyword evidence="1" id="KW-0812">Transmembrane</keyword>